<sequence length="119" mass="13357">MEPFDHIFSLSAVNMSHQRGPDHLITRLMNKLFELLEERHVKPINPIHVSFTGVDIAVRYLRAGKHIAQFVISEGPEPKISASVSFTVRLNGNKFAHCAAKVESWQIALAVTGQLMRNP</sequence>
<protein>
    <submittedName>
        <fullName evidence="1">Uncharacterized protein</fullName>
    </submittedName>
</protein>
<gene>
    <name evidence="1" type="ORF">ColSpa_07965</name>
</gene>
<reference evidence="1 2" key="1">
    <citation type="submission" date="2022-03" db="EMBL/GenBank/DDBJ databases">
        <title>Genome data of Colletotrichum spp.</title>
        <authorList>
            <person name="Utami Y.D."/>
            <person name="Hiruma K."/>
        </authorList>
    </citation>
    <scope>NUCLEOTIDE SEQUENCE [LARGE SCALE GENOMIC DNA]</scope>
    <source>
        <strain evidence="1 2">MAFF 239500</strain>
    </source>
</reference>
<comment type="caution">
    <text evidence="1">The sequence shown here is derived from an EMBL/GenBank/DDBJ whole genome shotgun (WGS) entry which is preliminary data.</text>
</comment>
<proteinExistence type="predicted"/>
<accession>A0AA37P8V4</accession>
<evidence type="ECO:0000313" key="2">
    <source>
        <dbReference type="Proteomes" id="UP001055115"/>
    </source>
</evidence>
<dbReference type="Proteomes" id="UP001055115">
    <property type="component" value="Unassembled WGS sequence"/>
</dbReference>
<dbReference type="AlphaFoldDB" id="A0AA37P8V4"/>
<organism evidence="1 2">
    <name type="scientific">Colletotrichum spaethianum</name>
    <dbReference type="NCBI Taxonomy" id="700344"/>
    <lineage>
        <taxon>Eukaryota</taxon>
        <taxon>Fungi</taxon>
        <taxon>Dikarya</taxon>
        <taxon>Ascomycota</taxon>
        <taxon>Pezizomycotina</taxon>
        <taxon>Sordariomycetes</taxon>
        <taxon>Hypocreomycetidae</taxon>
        <taxon>Glomerellales</taxon>
        <taxon>Glomerellaceae</taxon>
        <taxon>Colletotrichum</taxon>
        <taxon>Colletotrichum spaethianum species complex</taxon>
    </lineage>
</organism>
<dbReference type="Gene3D" id="3.90.180.10">
    <property type="entry name" value="Medium-chain alcohol dehydrogenases, catalytic domain"/>
    <property type="match status" value="1"/>
</dbReference>
<dbReference type="RefSeq" id="XP_049130134.1">
    <property type="nucleotide sequence ID" value="XM_049274177.1"/>
</dbReference>
<keyword evidence="2" id="KW-1185">Reference proteome</keyword>
<dbReference type="EMBL" id="BQXU01000021">
    <property type="protein sequence ID" value="GKT47784.1"/>
    <property type="molecule type" value="Genomic_DNA"/>
</dbReference>
<name>A0AA37P8V4_9PEZI</name>
<dbReference type="GeneID" id="73328767"/>
<evidence type="ECO:0000313" key="1">
    <source>
        <dbReference type="EMBL" id="GKT47784.1"/>
    </source>
</evidence>